<comment type="caution">
    <text evidence="2">The sequence shown here is derived from an EMBL/GenBank/DDBJ whole genome shotgun (WGS) entry which is preliminary data.</text>
</comment>
<name>A0A3A8QZC6_9BACT</name>
<feature type="region of interest" description="Disordered" evidence="1">
    <location>
        <begin position="37"/>
        <end position="61"/>
    </location>
</feature>
<proteinExistence type="predicted"/>
<organism evidence="2 3">
    <name type="scientific">Corallococcus aberystwythensis</name>
    <dbReference type="NCBI Taxonomy" id="2316722"/>
    <lineage>
        <taxon>Bacteria</taxon>
        <taxon>Pseudomonadati</taxon>
        <taxon>Myxococcota</taxon>
        <taxon>Myxococcia</taxon>
        <taxon>Myxococcales</taxon>
        <taxon>Cystobacterineae</taxon>
        <taxon>Myxococcaceae</taxon>
        <taxon>Corallococcus</taxon>
    </lineage>
</organism>
<dbReference type="AlphaFoldDB" id="A0A3A8QZC6"/>
<reference evidence="3" key="1">
    <citation type="submission" date="2018-09" db="EMBL/GenBank/DDBJ databases">
        <authorList>
            <person name="Livingstone P.G."/>
            <person name="Whitworth D.E."/>
        </authorList>
    </citation>
    <scope>NUCLEOTIDE SEQUENCE [LARGE SCALE GENOMIC DNA]</scope>
    <source>
        <strain evidence="3">AB050A</strain>
    </source>
</reference>
<accession>A0A3A8QZC6</accession>
<dbReference type="EMBL" id="RAWK01000030">
    <property type="protein sequence ID" value="RKH71795.1"/>
    <property type="molecule type" value="Genomic_DNA"/>
</dbReference>
<evidence type="ECO:0000313" key="2">
    <source>
        <dbReference type="EMBL" id="RKH71795.1"/>
    </source>
</evidence>
<sequence>MGLRPSCSRSSTADRACSAHSFSTDSTDRFVSSSSIARAPATTTATSAARTPGSTDSAPVHSAGCVRQVFVTES</sequence>
<evidence type="ECO:0000256" key="1">
    <source>
        <dbReference type="SAM" id="MobiDB-lite"/>
    </source>
</evidence>
<gene>
    <name evidence="2" type="ORF">D7W81_06880</name>
</gene>
<feature type="compositionally biased region" description="Low complexity" evidence="1">
    <location>
        <begin position="37"/>
        <end position="55"/>
    </location>
</feature>
<dbReference type="Proteomes" id="UP000267003">
    <property type="component" value="Unassembled WGS sequence"/>
</dbReference>
<evidence type="ECO:0000313" key="3">
    <source>
        <dbReference type="Proteomes" id="UP000267003"/>
    </source>
</evidence>
<keyword evidence="3" id="KW-1185">Reference proteome</keyword>
<protein>
    <submittedName>
        <fullName evidence="2">Uncharacterized protein</fullName>
    </submittedName>
</protein>